<organism evidence="1 2">
    <name type="scientific">Fusarium poae</name>
    <dbReference type="NCBI Taxonomy" id="36050"/>
    <lineage>
        <taxon>Eukaryota</taxon>
        <taxon>Fungi</taxon>
        <taxon>Dikarya</taxon>
        <taxon>Ascomycota</taxon>
        <taxon>Pezizomycotina</taxon>
        <taxon>Sordariomycetes</taxon>
        <taxon>Hypocreomycetidae</taxon>
        <taxon>Hypocreales</taxon>
        <taxon>Nectriaceae</taxon>
        <taxon>Fusarium</taxon>
    </lineage>
</organism>
<evidence type="ECO:0000313" key="2">
    <source>
        <dbReference type="Proteomes" id="UP000091967"/>
    </source>
</evidence>
<proteinExistence type="predicted"/>
<comment type="caution">
    <text evidence="1">The sequence shown here is derived from an EMBL/GenBank/DDBJ whole genome shotgun (WGS) entry which is preliminary data.</text>
</comment>
<dbReference type="Proteomes" id="UP000091967">
    <property type="component" value="Unassembled WGS sequence"/>
</dbReference>
<dbReference type="EMBL" id="LYXU01000001">
    <property type="protein sequence ID" value="OBS27994.1"/>
    <property type="molecule type" value="Genomic_DNA"/>
</dbReference>
<dbReference type="AlphaFoldDB" id="A0A1B8B5I5"/>
<keyword evidence="2" id="KW-1185">Reference proteome</keyword>
<gene>
    <name evidence="1" type="ORF">FPOA_01934</name>
</gene>
<reference evidence="1 2" key="1">
    <citation type="submission" date="2016-06" db="EMBL/GenBank/DDBJ databases">
        <title>Living apart together: crosstalk between the core and supernumerary genomes in a fungal plant pathogen.</title>
        <authorList>
            <person name="Vanheule A."/>
            <person name="Audenaert K."/>
            <person name="Warris S."/>
            <person name="Van De Geest H."/>
            <person name="Schijlen E."/>
            <person name="Hofte M."/>
            <person name="De Saeger S."/>
            <person name="Haesaert G."/>
            <person name="Waalwijk C."/>
            <person name="Van Der Lee T."/>
        </authorList>
    </citation>
    <scope>NUCLEOTIDE SEQUENCE [LARGE SCALE GENOMIC DNA]</scope>
    <source>
        <strain evidence="1 2">2516</strain>
    </source>
</reference>
<name>A0A1B8B5I5_FUSPO</name>
<evidence type="ECO:0000313" key="1">
    <source>
        <dbReference type="EMBL" id="OBS27994.1"/>
    </source>
</evidence>
<sequence>MAERIFLKPSLSRAKLNSAQRNTQRNATQHDTAQLSSFQLRTHKGSAPALLSELTGLTLTLTLTKLDPVVPSRQPQPYPIAYYAYSVELRASPMKRLSVISTNIQPEPIAQALGKFDISPGNTPPCCVRKYSRQTYTSYKL</sequence>
<accession>A0A1B8B5I5</accession>
<protein>
    <submittedName>
        <fullName evidence="1">Uncharacterized protein</fullName>
    </submittedName>
</protein>